<dbReference type="Proteomes" id="UP000248090">
    <property type="component" value="Unassembled WGS sequence"/>
</dbReference>
<comment type="caution">
    <text evidence="2">The sequence shown here is derived from an EMBL/GenBank/DDBJ whole genome shotgun (WGS) entry which is preliminary data.</text>
</comment>
<evidence type="ECO:0000259" key="1">
    <source>
        <dbReference type="Pfam" id="PF03372"/>
    </source>
</evidence>
<organism evidence="2 3">
    <name type="scientific">Pokkaliibacter plantistimulans</name>
    <dbReference type="NCBI Taxonomy" id="1635171"/>
    <lineage>
        <taxon>Bacteria</taxon>
        <taxon>Pseudomonadati</taxon>
        <taxon>Pseudomonadota</taxon>
        <taxon>Gammaproteobacteria</taxon>
        <taxon>Oceanospirillales</taxon>
        <taxon>Balneatrichaceae</taxon>
        <taxon>Pokkaliibacter</taxon>
    </lineage>
</organism>
<proteinExistence type="predicted"/>
<reference evidence="2 3" key="1">
    <citation type="submission" date="2015-03" db="EMBL/GenBank/DDBJ databases">
        <authorList>
            <person name="Krishnan R."/>
            <person name="Midha S."/>
            <person name="Patil P.B."/>
            <person name="Rameshkumar N."/>
        </authorList>
    </citation>
    <scope>NUCLEOTIDE SEQUENCE [LARGE SCALE GENOMIC DNA]</scope>
    <source>
        <strain evidence="2 3">L1E11</strain>
    </source>
</reference>
<name>A0ABX5LV72_9GAMM</name>
<dbReference type="InterPro" id="IPR005135">
    <property type="entry name" value="Endo/exonuclease/phosphatase"/>
</dbReference>
<accession>A0ABX5LV72</accession>
<evidence type="ECO:0000313" key="3">
    <source>
        <dbReference type="Proteomes" id="UP000248090"/>
    </source>
</evidence>
<dbReference type="InterPro" id="IPR036691">
    <property type="entry name" value="Endo/exonu/phosph_ase_sf"/>
</dbReference>
<dbReference type="SUPFAM" id="SSF56219">
    <property type="entry name" value="DNase I-like"/>
    <property type="match status" value="1"/>
</dbReference>
<feature type="domain" description="Endonuclease/exonuclease/phosphatase" evidence="1">
    <location>
        <begin position="16"/>
        <end position="225"/>
    </location>
</feature>
<dbReference type="Pfam" id="PF03372">
    <property type="entry name" value="Exo_endo_phos"/>
    <property type="match status" value="1"/>
</dbReference>
<dbReference type="NCBIfam" id="NF003842">
    <property type="entry name" value="PRK05421.1-4"/>
    <property type="match status" value="1"/>
</dbReference>
<protein>
    <recommendedName>
        <fullName evidence="1">Endonuclease/exonuclease/phosphatase domain-containing protein</fullName>
    </recommendedName>
</protein>
<evidence type="ECO:0000313" key="2">
    <source>
        <dbReference type="EMBL" id="PXF29358.1"/>
    </source>
</evidence>
<keyword evidence="3" id="KW-1185">Reference proteome</keyword>
<gene>
    <name evidence="2" type="ORF">WH50_21520</name>
</gene>
<dbReference type="Gene3D" id="3.60.10.10">
    <property type="entry name" value="Endonuclease/exonuclease/phosphatase"/>
    <property type="match status" value="1"/>
</dbReference>
<sequence>MLQQDFGLLCLNTHKNNQRAAFQRFFRAQTHHLPLDIVLFQEAAFSGEDFFLDQFCYEAAPNLQVKGRYYGVLNASDTRVLDASPLLSFTQEVFIKTHKSALITYYPLPGATHDASTDSHSLCVANIHAINFKGLKEYQAEVSLLAEALCHHRGPMIVAGDFNSWSTRRELTLQQFCHALELRPIHFQHPHLIKRFMGHPLDHIFYRGLSLHHASCLSSSRFSDHNMLYAQFRLDTRQHLLHFN</sequence>
<dbReference type="EMBL" id="LAPT01000114">
    <property type="protein sequence ID" value="PXF29358.1"/>
    <property type="molecule type" value="Genomic_DNA"/>
</dbReference>